<evidence type="ECO:0000256" key="9">
    <source>
        <dbReference type="SAM" id="MobiDB-lite"/>
    </source>
</evidence>
<dbReference type="GO" id="GO:0003677">
    <property type="term" value="F:DNA binding"/>
    <property type="evidence" value="ECO:0007669"/>
    <property type="project" value="UniProtKB-KW"/>
</dbReference>
<dbReference type="AlphaFoldDB" id="A0A7X5HXG4"/>
<protein>
    <recommendedName>
        <fullName evidence="8">DNA topoisomerase 3</fullName>
        <ecNumber evidence="8">5.6.2.1</ecNumber>
    </recommendedName>
    <alternativeName>
        <fullName evidence="8">DNA topoisomerase III</fullName>
    </alternativeName>
</protein>
<dbReference type="GO" id="GO:0000287">
    <property type="term" value="F:magnesium ion binding"/>
    <property type="evidence" value="ECO:0007669"/>
    <property type="project" value="UniProtKB-UniRule"/>
</dbReference>
<dbReference type="PANTHER" id="PTHR11390">
    <property type="entry name" value="PROKARYOTIC DNA TOPOISOMERASE"/>
    <property type="match status" value="1"/>
</dbReference>
<dbReference type="InterPro" id="IPR013824">
    <property type="entry name" value="Topo_IA_cen_sub1"/>
</dbReference>
<dbReference type="PROSITE" id="PS00396">
    <property type="entry name" value="TOPO_IA_1"/>
    <property type="match status" value="1"/>
</dbReference>
<dbReference type="SMART" id="SM00437">
    <property type="entry name" value="TOP1Ac"/>
    <property type="match status" value="1"/>
</dbReference>
<dbReference type="InterPro" id="IPR034144">
    <property type="entry name" value="TOPRIM_TopoIII"/>
</dbReference>
<comment type="caution">
    <text evidence="12">The sequence shown here is derived from an EMBL/GenBank/DDBJ whole genome shotgun (WGS) entry which is preliminary data.</text>
</comment>
<dbReference type="InterPro" id="IPR023405">
    <property type="entry name" value="Topo_IA_core_domain"/>
</dbReference>
<dbReference type="InterPro" id="IPR013497">
    <property type="entry name" value="Topo_IA_cen"/>
</dbReference>
<dbReference type="GO" id="GO:0006281">
    <property type="term" value="P:DNA repair"/>
    <property type="evidence" value="ECO:0007669"/>
    <property type="project" value="TreeGrafter"/>
</dbReference>
<comment type="similarity">
    <text evidence="2 8">Belongs to the type IA topoisomerase family.</text>
</comment>
<dbReference type="GO" id="GO:0006265">
    <property type="term" value="P:DNA topological change"/>
    <property type="evidence" value="ECO:0007669"/>
    <property type="project" value="UniProtKB-UniRule"/>
</dbReference>
<sequence>MKQMRCVLAEKPSVGRDLARVLGCHKKGNGYYEGEGTIVTWALGHLVTLASPEKYDPKYEKWSLETLPMIPKEVKLEVIGQTAKQYKVVRDLLHRNDVGEVVIATDAGREGELVARLVLEKAGVQKPLKRLWISSVTDQAIRQGFERLKEGREYENLYRSALARSEADWLVGLNASRALTCKFNAQLSCGRVQTPTLAMVERRENEIRHFVPRSYYGVQLEAEGTRFRWQDPSSKAWNMEGHRQAERVLEACGNRNLEVVRVERQKKRQYAPALYDLTELQRDANRMYDFSAKETLQILQGLYEGHKVVTYPRTDSRHLTSDMVGTLKERLNACAVGPFKKTASLLARQGVAEDKRFVDDARVSDHHAIIPTEQPVDLARFSHKERMLYDLVVRRFLAVLSPPHVYEQMTITARVGGETFVASGSRTLEPGFKEVSAETDLAGEDGEEEGASGPVAMDPVEGKVYPVKRCWIMEGKTKPPAWFTEASLLTAMENPRRYMETRDQELLKAITETGGLGTVATRADIIDKLFGSFLLEKKGKEIHITSKGRQLLGLVPEGLKSPEMTAIWERKLDAIAKGKLDMGDFLREMEDYTRSVVREIKNKEETFRHDNVTGTRCPACGKFMLEVSGKNGRMLVCQDRECGHRENLARTTNARCPQCRKKLDLVGEGDGKIFVCKCGFREKLSAFNKRKGDAPGKVSKKEVSSYLQQSKKEAEAPFNNPFADAFKNLK</sequence>
<reference evidence="12 13" key="1">
    <citation type="submission" date="2020-01" db="EMBL/GenBank/DDBJ databases">
        <title>Anaeroalcalibacter tamaniensis gen. nov., sp. nov., moderately halophilic strictly anaerobic fermenter bacterium from mud volcano of Taman peninsula.</title>
        <authorList>
            <person name="Frolova A."/>
            <person name="Merkel A.Y."/>
            <person name="Slobodkin A.I."/>
        </authorList>
    </citation>
    <scope>NUCLEOTIDE SEQUENCE [LARGE SCALE GENOMIC DNA]</scope>
    <source>
        <strain evidence="12 13">F-3ap</strain>
    </source>
</reference>
<dbReference type="InterPro" id="IPR023406">
    <property type="entry name" value="Topo_IA_AS"/>
</dbReference>
<keyword evidence="7 8" id="KW-0413">Isomerase</keyword>
<dbReference type="InterPro" id="IPR005738">
    <property type="entry name" value="TopoIII"/>
</dbReference>
<dbReference type="Gene3D" id="1.10.290.10">
    <property type="entry name" value="Topoisomerase I, domain 4"/>
    <property type="match status" value="1"/>
</dbReference>
<evidence type="ECO:0000256" key="2">
    <source>
        <dbReference type="ARBA" id="ARBA00009446"/>
    </source>
</evidence>
<dbReference type="PROSITE" id="PS50880">
    <property type="entry name" value="TOPRIM"/>
    <property type="match status" value="1"/>
</dbReference>
<dbReference type="GO" id="GO:0006310">
    <property type="term" value="P:DNA recombination"/>
    <property type="evidence" value="ECO:0007669"/>
    <property type="project" value="TreeGrafter"/>
</dbReference>
<comment type="function">
    <text evidence="8">Releases the supercoiling and torsional tension of DNA, which is introduced during the DNA replication and transcription, by transiently cleaving and rejoining one strand of the DNA duplex. Introduces a single-strand break via transesterification at a target site in duplex DNA. The scissile phosphodiester is attacked by the catalytic tyrosine of the enzyme, resulting in the formation of a DNA-(5'-phosphotyrosyl)-enzyme intermediate and the expulsion of a 3'-OH DNA strand. The free DNA strand then undergoes passage around the unbroken strand, thus removing DNA supercoils. Finally, in the religation step, the DNA 3'-OH attacks the covalent intermediate to expel the active-site tyrosine and restore the DNA phosphodiester backbone.</text>
</comment>
<dbReference type="HAMAP" id="MF_00953">
    <property type="entry name" value="Topoisom_3_prok"/>
    <property type="match status" value="1"/>
</dbReference>
<dbReference type="CDD" id="cd03362">
    <property type="entry name" value="TOPRIM_TopoIA_TopoIII"/>
    <property type="match status" value="1"/>
</dbReference>
<accession>A0A7X5HXG4</accession>
<dbReference type="SMART" id="SM00436">
    <property type="entry name" value="TOP1Bc"/>
    <property type="match status" value="1"/>
</dbReference>
<dbReference type="Gene3D" id="3.40.50.140">
    <property type="match status" value="1"/>
</dbReference>
<dbReference type="RefSeq" id="WP_162371149.1">
    <property type="nucleotide sequence ID" value="NZ_JAAEEH010000039.1"/>
</dbReference>
<dbReference type="InterPro" id="IPR013826">
    <property type="entry name" value="Topo_IA_cen_sub3"/>
</dbReference>
<comment type="caution">
    <text evidence="8">Lacks conserved residue(s) required for the propagation of feature annotation.</text>
</comment>
<keyword evidence="4 8" id="KW-0460">Magnesium</keyword>
<feature type="binding site" evidence="8">
    <location>
        <position position="10"/>
    </location>
    <ligand>
        <name>Mg(2+)</name>
        <dbReference type="ChEBI" id="CHEBI:18420"/>
        <note>catalytic</note>
    </ligand>
</feature>
<dbReference type="PANTHER" id="PTHR11390:SF21">
    <property type="entry name" value="DNA TOPOISOMERASE 3-ALPHA"/>
    <property type="match status" value="1"/>
</dbReference>
<evidence type="ECO:0000256" key="5">
    <source>
        <dbReference type="ARBA" id="ARBA00023029"/>
    </source>
</evidence>
<keyword evidence="13" id="KW-1185">Reference proteome</keyword>
<feature type="site" description="Interaction with DNA" evidence="8">
    <location>
        <position position="313"/>
    </location>
</feature>
<organism evidence="12 13">
    <name type="scientific">Anaerotalea alkaliphila</name>
    <dbReference type="NCBI Taxonomy" id="2662126"/>
    <lineage>
        <taxon>Bacteria</taxon>
        <taxon>Bacillati</taxon>
        <taxon>Bacillota</taxon>
        <taxon>Clostridia</taxon>
        <taxon>Eubacteriales</taxon>
        <taxon>Anaerotalea</taxon>
    </lineage>
</organism>
<feature type="compositionally biased region" description="Acidic residues" evidence="9">
    <location>
        <begin position="441"/>
        <end position="450"/>
    </location>
</feature>
<dbReference type="InterPro" id="IPR006171">
    <property type="entry name" value="TOPRIM_dom"/>
</dbReference>
<dbReference type="InterPro" id="IPR000380">
    <property type="entry name" value="Topo_IA"/>
</dbReference>
<evidence type="ECO:0000313" key="12">
    <source>
        <dbReference type="EMBL" id="NDL68425.1"/>
    </source>
</evidence>
<dbReference type="SUPFAM" id="SSF56712">
    <property type="entry name" value="Prokaryotic type I DNA topoisomerase"/>
    <property type="match status" value="1"/>
</dbReference>
<comment type="cofactor">
    <cofactor evidence="8">
        <name>Mg(2+)</name>
        <dbReference type="ChEBI" id="CHEBI:18420"/>
    </cofactor>
</comment>
<feature type="site" description="Interaction with DNA" evidence="8">
    <location>
        <position position="177"/>
    </location>
</feature>
<dbReference type="InterPro" id="IPR003602">
    <property type="entry name" value="Topo_IA_DNA-bd_dom"/>
</dbReference>
<dbReference type="SMART" id="SM00493">
    <property type="entry name" value="TOPRIM"/>
    <property type="match status" value="1"/>
</dbReference>
<evidence type="ECO:0000256" key="8">
    <source>
        <dbReference type="HAMAP-Rule" id="MF_00953"/>
    </source>
</evidence>
<dbReference type="EC" id="5.6.2.1" evidence="8"/>
<feature type="region of interest" description="Disordered" evidence="9">
    <location>
        <begin position="438"/>
        <end position="457"/>
    </location>
</feature>
<name>A0A7X5HXG4_9FIRM</name>
<evidence type="ECO:0000256" key="6">
    <source>
        <dbReference type="ARBA" id="ARBA00023125"/>
    </source>
</evidence>
<dbReference type="InterPro" id="IPR013825">
    <property type="entry name" value="Topo_IA_cen_sub2"/>
</dbReference>
<dbReference type="GO" id="GO:0043597">
    <property type="term" value="C:cytoplasmic replication fork"/>
    <property type="evidence" value="ECO:0007669"/>
    <property type="project" value="TreeGrafter"/>
</dbReference>
<dbReference type="Gene3D" id="2.70.20.10">
    <property type="entry name" value="Topoisomerase I, domain 3"/>
    <property type="match status" value="1"/>
</dbReference>
<dbReference type="NCBIfam" id="TIGR01056">
    <property type="entry name" value="topB"/>
    <property type="match status" value="1"/>
</dbReference>
<evidence type="ECO:0000259" key="10">
    <source>
        <dbReference type="PROSITE" id="PS50880"/>
    </source>
</evidence>
<evidence type="ECO:0000256" key="7">
    <source>
        <dbReference type="ARBA" id="ARBA00023235"/>
    </source>
</evidence>
<dbReference type="Gene3D" id="1.10.460.10">
    <property type="entry name" value="Topoisomerase I, domain 2"/>
    <property type="match status" value="1"/>
</dbReference>
<keyword evidence="5 8" id="KW-0799">Topoisomerase</keyword>
<dbReference type="Pfam" id="PF01131">
    <property type="entry name" value="Topoisom_bac"/>
    <property type="match status" value="1"/>
</dbReference>
<proteinExistence type="inferred from homology"/>
<feature type="site" description="Interaction with DNA" evidence="8">
    <location>
        <position position="62"/>
    </location>
</feature>
<evidence type="ECO:0000256" key="1">
    <source>
        <dbReference type="ARBA" id="ARBA00000213"/>
    </source>
</evidence>
<dbReference type="PROSITE" id="PS52039">
    <property type="entry name" value="TOPO_IA_2"/>
    <property type="match status" value="1"/>
</dbReference>
<dbReference type="CDD" id="cd00186">
    <property type="entry name" value="TOP1Ac"/>
    <property type="match status" value="1"/>
</dbReference>
<comment type="catalytic activity">
    <reaction evidence="1 8">
        <text>ATP-independent breakage of single-stranded DNA, followed by passage and rejoining.</text>
        <dbReference type="EC" id="5.6.2.1"/>
    </reaction>
</comment>
<dbReference type="GO" id="GO:0003917">
    <property type="term" value="F:DNA topoisomerase type I (single strand cut, ATP-independent) activity"/>
    <property type="evidence" value="ECO:0007669"/>
    <property type="project" value="UniProtKB-UniRule"/>
</dbReference>
<feature type="domain" description="Topo IA-type catalytic" evidence="11">
    <location>
        <begin position="154"/>
        <end position="597"/>
    </location>
</feature>
<feature type="binding site" evidence="8">
    <location>
        <position position="106"/>
    </location>
    <ligand>
        <name>Mg(2+)</name>
        <dbReference type="ChEBI" id="CHEBI:18420"/>
        <note>catalytic</note>
    </ligand>
</feature>
<dbReference type="NCBIfam" id="NF005829">
    <property type="entry name" value="PRK07726.1"/>
    <property type="match status" value="1"/>
</dbReference>
<keyword evidence="6 8" id="KW-0238">DNA-binding</keyword>
<dbReference type="PRINTS" id="PR00417">
    <property type="entry name" value="PRTPISMRASEI"/>
</dbReference>
<dbReference type="Pfam" id="PF01751">
    <property type="entry name" value="Toprim"/>
    <property type="match status" value="1"/>
</dbReference>
<gene>
    <name evidence="8" type="primary">topB</name>
    <name evidence="12" type="ORF">GXN74_11805</name>
</gene>
<evidence type="ECO:0000256" key="3">
    <source>
        <dbReference type="ARBA" id="ARBA00022723"/>
    </source>
</evidence>
<evidence type="ECO:0000256" key="4">
    <source>
        <dbReference type="ARBA" id="ARBA00022842"/>
    </source>
</evidence>
<feature type="region of interest" description="Interaction with DNA" evidence="8">
    <location>
        <begin position="188"/>
        <end position="193"/>
    </location>
</feature>
<dbReference type="InterPro" id="IPR003601">
    <property type="entry name" value="Topo_IA_2"/>
</dbReference>
<evidence type="ECO:0000259" key="11">
    <source>
        <dbReference type="PROSITE" id="PS52039"/>
    </source>
</evidence>
<feature type="active site" description="O-(5'-phospho-DNA)-tyrosine intermediate" evidence="8">
    <location>
        <position position="311"/>
    </location>
</feature>
<dbReference type="EMBL" id="JAAEEH010000039">
    <property type="protein sequence ID" value="NDL68425.1"/>
    <property type="molecule type" value="Genomic_DNA"/>
</dbReference>
<dbReference type="Proteomes" id="UP000461585">
    <property type="component" value="Unassembled WGS sequence"/>
</dbReference>
<keyword evidence="3 8" id="KW-0479">Metal-binding</keyword>
<feature type="domain" description="Toprim" evidence="10">
    <location>
        <begin position="4"/>
        <end position="137"/>
    </location>
</feature>
<evidence type="ECO:0000313" key="13">
    <source>
        <dbReference type="Proteomes" id="UP000461585"/>
    </source>
</evidence>
<feature type="site" description="Interaction with DNA" evidence="8">
    <location>
        <position position="169"/>
    </location>
</feature>